<evidence type="ECO:0000313" key="1">
    <source>
        <dbReference type="EMBL" id="CDW72522.1"/>
    </source>
</evidence>
<dbReference type="AlphaFoldDB" id="A0A077ZRL5"/>
<organism evidence="1 2">
    <name type="scientific">Stylonychia lemnae</name>
    <name type="common">Ciliate</name>
    <dbReference type="NCBI Taxonomy" id="5949"/>
    <lineage>
        <taxon>Eukaryota</taxon>
        <taxon>Sar</taxon>
        <taxon>Alveolata</taxon>
        <taxon>Ciliophora</taxon>
        <taxon>Intramacronucleata</taxon>
        <taxon>Spirotrichea</taxon>
        <taxon>Stichotrichia</taxon>
        <taxon>Sporadotrichida</taxon>
        <taxon>Oxytrichidae</taxon>
        <taxon>Stylonychinae</taxon>
        <taxon>Stylonychia</taxon>
    </lineage>
</organism>
<accession>A0A077ZRL5</accession>
<gene>
    <name evidence="1" type="primary">Contig16894.g17993</name>
    <name evidence="1" type="ORF">STYLEM_1484</name>
</gene>
<proteinExistence type="predicted"/>
<reference evidence="1 2" key="1">
    <citation type="submission" date="2014-06" db="EMBL/GenBank/DDBJ databases">
        <authorList>
            <person name="Swart Estienne"/>
        </authorList>
    </citation>
    <scope>NUCLEOTIDE SEQUENCE [LARGE SCALE GENOMIC DNA]</scope>
    <source>
        <strain evidence="1 2">130c</strain>
    </source>
</reference>
<dbReference type="EMBL" id="CCKQ01001417">
    <property type="protein sequence ID" value="CDW72522.1"/>
    <property type="molecule type" value="Genomic_DNA"/>
</dbReference>
<keyword evidence="2" id="KW-1185">Reference proteome</keyword>
<sequence length="125" mass="14802">MTHNLDGLKRTKSYSTKLAPFYCYVEEYYLKECETKKLQPCDDKLIERNECHKKVEGLEENIRFACWTELADQYDCVKVYLDQDGKVKPDPKQNTEQNQSRCYTENENAFKCIKKVVKPESDNNK</sequence>
<dbReference type="Proteomes" id="UP000039865">
    <property type="component" value="Unassembled WGS sequence"/>
</dbReference>
<protein>
    <submittedName>
        <fullName evidence="1">Uncharacterized protein</fullName>
    </submittedName>
</protein>
<dbReference type="InParanoid" id="A0A077ZRL5"/>
<name>A0A077ZRL5_STYLE</name>
<evidence type="ECO:0000313" key="2">
    <source>
        <dbReference type="Proteomes" id="UP000039865"/>
    </source>
</evidence>